<proteinExistence type="predicted"/>
<dbReference type="AlphaFoldDB" id="A0A382KL75"/>
<gene>
    <name evidence="1" type="ORF">METZ01_LOCUS276946</name>
</gene>
<feature type="non-terminal residue" evidence="1">
    <location>
        <position position="41"/>
    </location>
</feature>
<protein>
    <submittedName>
        <fullName evidence="1">Uncharacterized protein</fullName>
    </submittedName>
</protein>
<accession>A0A382KL75</accession>
<name>A0A382KL75_9ZZZZ</name>
<organism evidence="1">
    <name type="scientific">marine metagenome</name>
    <dbReference type="NCBI Taxonomy" id="408172"/>
    <lineage>
        <taxon>unclassified sequences</taxon>
        <taxon>metagenomes</taxon>
        <taxon>ecological metagenomes</taxon>
    </lineage>
</organism>
<dbReference type="EMBL" id="UINC01080812">
    <property type="protein sequence ID" value="SVC24092.1"/>
    <property type="molecule type" value="Genomic_DNA"/>
</dbReference>
<reference evidence="1" key="1">
    <citation type="submission" date="2018-05" db="EMBL/GenBank/DDBJ databases">
        <authorList>
            <person name="Lanie J.A."/>
            <person name="Ng W.-L."/>
            <person name="Kazmierczak K.M."/>
            <person name="Andrzejewski T.M."/>
            <person name="Davidsen T.M."/>
            <person name="Wayne K.J."/>
            <person name="Tettelin H."/>
            <person name="Glass J.I."/>
            <person name="Rusch D."/>
            <person name="Podicherti R."/>
            <person name="Tsui H.-C.T."/>
            <person name="Winkler M.E."/>
        </authorList>
    </citation>
    <scope>NUCLEOTIDE SEQUENCE</scope>
</reference>
<evidence type="ECO:0000313" key="1">
    <source>
        <dbReference type="EMBL" id="SVC24092.1"/>
    </source>
</evidence>
<sequence>MLLIVWISFSAAACGPGGSEFGLTPDRILHNGQIITVDDNS</sequence>